<feature type="binding site" evidence="19">
    <location>
        <position position="9"/>
    </location>
    <ligand>
        <name>substrate</name>
    </ligand>
</feature>
<dbReference type="CDD" id="cd04905">
    <property type="entry name" value="ACT_CM-PDT"/>
    <property type="match status" value="1"/>
</dbReference>
<feature type="binding site" evidence="19">
    <location>
        <position position="26"/>
    </location>
    <ligand>
        <name>substrate</name>
    </ligand>
</feature>
<feature type="domain" description="Chorismate mutase" evidence="21">
    <location>
        <begin position="1"/>
        <end position="92"/>
    </location>
</feature>
<dbReference type="PIRSF" id="PIRSF001500">
    <property type="entry name" value="Chor_mut_pdt_Ppr"/>
    <property type="match status" value="1"/>
</dbReference>
<keyword evidence="15" id="KW-0511">Multifunctional enzyme</keyword>
<evidence type="ECO:0000256" key="3">
    <source>
        <dbReference type="ARBA" id="ARBA00004496"/>
    </source>
</evidence>
<dbReference type="InterPro" id="IPR008242">
    <property type="entry name" value="Chor_mutase/pphenate_deHydtase"/>
</dbReference>
<dbReference type="PANTHER" id="PTHR21022">
    <property type="entry name" value="PREPHENATE DEHYDRATASE P PROTEIN"/>
    <property type="match status" value="1"/>
</dbReference>
<protein>
    <recommendedName>
        <fullName evidence="8">Bifunctional chorismate mutase/prephenate dehydratase</fullName>
        <ecNumber evidence="7">4.2.1.51</ecNumber>
        <ecNumber evidence="6">5.4.99.5</ecNumber>
    </recommendedName>
    <alternativeName>
        <fullName evidence="17">Chorismate mutase-prephenate dehydratase</fullName>
    </alternativeName>
    <alternativeName>
        <fullName evidence="16">p-protein</fullName>
    </alternativeName>
</protein>
<evidence type="ECO:0000256" key="13">
    <source>
        <dbReference type="ARBA" id="ARBA00023235"/>
    </source>
</evidence>
<keyword evidence="14 24" id="KW-0456">Lyase</keyword>
<dbReference type="Gene3D" id="3.30.70.260">
    <property type="match status" value="1"/>
</dbReference>
<dbReference type="Pfam" id="PF00800">
    <property type="entry name" value="PDT"/>
    <property type="match status" value="1"/>
</dbReference>
<dbReference type="InterPro" id="IPR001086">
    <property type="entry name" value="Preph_deHydtase"/>
</dbReference>
<name>A0AAC8UCF9_HAEDC</name>
<evidence type="ECO:0000256" key="16">
    <source>
        <dbReference type="ARBA" id="ARBA00031175"/>
    </source>
</evidence>
<dbReference type="EC" id="5.4.99.5" evidence="6"/>
<evidence type="ECO:0000256" key="19">
    <source>
        <dbReference type="PIRSR" id="PIRSR001500-1"/>
    </source>
</evidence>
<sequence>MPLNLSNIRTQITQLDHDLLKLLAERHQLAFDVLRDKQITEIPLRDRTRETELLNALIKYAEAQQYDLDEEYITQIFQCIMKDSILTQQAYFKDNLKQERENNKKISIAFLGMAGSYSSMAAKQFAKKQQNVMIELNCNSFQEVFEKVEGDLAQIGILPLENSTSGSINEVYDLLQHTNLTIIDEIVYPIKHCILANREATLEDIDTIYMHPEHEKQCSQALEKLGKIDIKYCKSSSHAMSLAACLNKPNIAALSSEAGGKLYDLTNIKTNITNQEHNITRFIIVAKKAVPVSPQLQTKILLLMTSKKQAGILVDVLSIFKQHKIRMLKLVSRPIYGEDWEEMFYVELEANIDSAKTQQALAELQKITCYLKVVGCYPSEVVQPVQP</sequence>
<dbReference type="NCBIfam" id="TIGR01797">
    <property type="entry name" value="CM_P_1"/>
    <property type="match status" value="1"/>
</dbReference>
<keyword evidence="12" id="KW-0584">Phenylalanine biosynthesis</keyword>
<evidence type="ECO:0000256" key="14">
    <source>
        <dbReference type="ARBA" id="ARBA00023239"/>
    </source>
</evidence>
<dbReference type="PANTHER" id="PTHR21022:SF19">
    <property type="entry name" value="PREPHENATE DEHYDRATASE-RELATED"/>
    <property type="match status" value="1"/>
</dbReference>
<organism evidence="24 25">
    <name type="scientific">Haemophilus ducreyi</name>
    <dbReference type="NCBI Taxonomy" id="730"/>
    <lineage>
        <taxon>Bacteria</taxon>
        <taxon>Pseudomonadati</taxon>
        <taxon>Pseudomonadota</taxon>
        <taxon>Gammaproteobacteria</taxon>
        <taxon>Pasteurellales</taxon>
        <taxon>Pasteurellaceae</taxon>
        <taxon>Haemophilus</taxon>
    </lineage>
</organism>
<dbReference type="EC" id="4.2.1.51" evidence="7"/>
<dbReference type="InterPro" id="IPR045865">
    <property type="entry name" value="ACT-like_dom_sf"/>
</dbReference>
<dbReference type="Gene3D" id="3.40.190.10">
    <property type="entry name" value="Periplasmic binding protein-like II"/>
    <property type="match status" value="2"/>
</dbReference>
<feature type="domain" description="Prephenate dehydratase" evidence="22">
    <location>
        <begin position="107"/>
        <end position="287"/>
    </location>
</feature>
<dbReference type="Gene3D" id="1.20.59.10">
    <property type="entry name" value="Chorismate mutase"/>
    <property type="match status" value="1"/>
</dbReference>
<keyword evidence="10" id="KW-0028">Amino-acid biosynthesis</keyword>
<dbReference type="InterPro" id="IPR036263">
    <property type="entry name" value="Chorismate_II_sf"/>
</dbReference>
<keyword evidence="11" id="KW-0057">Aromatic amino acid biosynthesis</keyword>
<dbReference type="GO" id="GO:0004664">
    <property type="term" value="F:prephenate dehydratase activity"/>
    <property type="evidence" value="ECO:0007669"/>
    <property type="project" value="UniProtKB-EC"/>
</dbReference>
<reference evidence="24 25" key="1">
    <citation type="journal article" date="2015" name="PLoS Negl. Trop. Dis.">
        <title>Haemophilus ducreyi Cutaneous Ulcer Strains Are Nearly Identical to Class I Genital Ulcer Strains.</title>
        <authorList>
            <person name="Gangaiah D."/>
            <person name="Webb K.M."/>
            <person name="Humphreys T.L."/>
            <person name="Fortney K.R."/>
            <person name="Toh E."/>
            <person name="Tai A."/>
            <person name="Katz S.S."/>
            <person name="Pillay A."/>
            <person name="Chen C.Y."/>
            <person name="Roberts S.A."/>
            <person name="Munson R.S.Jr."/>
            <person name="Spinola S.M."/>
        </authorList>
    </citation>
    <scope>NUCLEOTIDE SEQUENCE [LARGE SCALE GENOMIC DNA]</scope>
    <source>
        <strain evidence="25">CLU2</strain>
    </source>
</reference>
<evidence type="ECO:0000256" key="18">
    <source>
        <dbReference type="ARBA" id="ARBA00047848"/>
    </source>
</evidence>
<dbReference type="InterPro" id="IPR002912">
    <property type="entry name" value="ACT_dom"/>
</dbReference>
<comment type="pathway">
    <text evidence="4">Amino-acid biosynthesis; L-phenylalanine biosynthesis; phenylpyruvate from prephenate: step 1/1.</text>
</comment>
<evidence type="ECO:0000256" key="9">
    <source>
        <dbReference type="ARBA" id="ARBA00022490"/>
    </source>
</evidence>
<evidence type="ECO:0000256" key="6">
    <source>
        <dbReference type="ARBA" id="ARBA00012404"/>
    </source>
</evidence>
<keyword evidence="13 24" id="KW-0413">Isomerase</keyword>
<feature type="binding site" evidence="19">
    <location>
        <position position="88"/>
    </location>
    <ligand>
        <name>substrate</name>
    </ligand>
</feature>
<accession>A0AAC8UCF9</accession>
<dbReference type="PROSITE" id="PS51671">
    <property type="entry name" value="ACT"/>
    <property type="match status" value="1"/>
</dbReference>
<dbReference type="CDD" id="cd13631">
    <property type="entry name" value="PBP2_Ct-PDT_like"/>
    <property type="match status" value="1"/>
</dbReference>
<comment type="catalytic activity">
    <reaction evidence="18">
        <text>prephenate + H(+) = 3-phenylpyruvate + CO2 + H2O</text>
        <dbReference type="Rhea" id="RHEA:21648"/>
        <dbReference type="ChEBI" id="CHEBI:15377"/>
        <dbReference type="ChEBI" id="CHEBI:15378"/>
        <dbReference type="ChEBI" id="CHEBI:16526"/>
        <dbReference type="ChEBI" id="CHEBI:18005"/>
        <dbReference type="ChEBI" id="CHEBI:29934"/>
        <dbReference type="EC" id="4.2.1.51"/>
    </reaction>
</comment>
<dbReference type="PROSITE" id="PS51168">
    <property type="entry name" value="CHORISMATE_MUT_2"/>
    <property type="match status" value="1"/>
</dbReference>
<evidence type="ECO:0000259" key="21">
    <source>
        <dbReference type="PROSITE" id="PS51168"/>
    </source>
</evidence>
<dbReference type="AlphaFoldDB" id="A0AAC8UCF9"/>
<evidence type="ECO:0000256" key="8">
    <source>
        <dbReference type="ARBA" id="ARBA00014401"/>
    </source>
</evidence>
<dbReference type="InterPro" id="IPR036979">
    <property type="entry name" value="CM_dom_sf"/>
</dbReference>
<comment type="pathway">
    <text evidence="5">Metabolic intermediate biosynthesis; prephenate biosynthesis; prephenate from chorismate: step 1/1.</text>
</comment>
<feature type="binding site" evidence="19">
    <location>
        <position position="50"/>
    </location>
    <ligand>
        <name>substrate</name>
    </ligand>
</feature>
<evidence type="ECO:0000256" key="4">
    <source>
        <dbReference type="ARBA" id="ARBA00004741"/>
    </source>
</evidence>
<dbReference type="PROSITE" id="PS00857">
    <property type="entry name" value="PREPHENATE_DEHYDR_1"/>
    <property type="match status" value="1"/>
</dbReference>
<feature type="domain" description="ACT" evidence="23">
    <location>
        <begin position="301"/>
        <end position="378"/>
    </location>
</feature>
<evidence type="ECO:0000259" key="23">
    <source>
        <dbReference type="PROSITE" id="PS51671"/>
    </source>
</evidence>
<dbReference type="GO" id="GO:0005737">
    <property type="term" value="C:cytoplasm"/>
    <property type="evidence" value="ECO:0007669"/>
    <property type="project" value="UniProtKB-SubCell"/>
</dbReference>
<evidence type="ECO:0000256" key="10">
    <source>
        <dbReference type="ARBA" id="ARBA00022605"/>
    </source>
</evidence>
<dbReference type="SUPFAM" id="SSF48600">
    <property type="entry name" value="Chorismate mutase II"/>
    <property type="match status" value="1"/>
</dbReference>
<feature type="binding site" evidence="19">
    <location>
        <position position="37"/>
    </location>
    <ligand>
        <name>substrate</name>
    </ligand>
</feature>
<dbReference type="SUPFAM" id="SSF55021">
    <property type="entry name" value="ACT-like"/>
    <property type="match status" value="1"/>
</dbReference>
<dbReference type="InterPro" id="IPR010952">
    <property type="entry name" value="CM_P_1"/>
</dbReference>
<evidence type="ECO:0000256" key="15">
    <source>
        <dbReference type="ARBA" id="ARBA00023268"/>
    </source>
</evidence>
<dbReference type="RefSeq" id="WP_010944809.1">
    <property type="nucleotide sequence ID" value="NZ_CP011218.1"/>
</dbReference>
<dbReference type="SUPFAM" id="SSF53850">
    <property type="entry name" value="Periplasmic binding protein-like II"/>
    <property type="match status" value="1"/>
</dbReference>
<dbReference type="GO" id="GO:0046417">
    <property type="term" value="P:chorismate metabolic process"/>
    <property type="evidence" value="ECO:0007669"/>
    <property type="project" value="InterPro"/>
</dbReference>
<feature type="binding site" evidence="19">
    <location>
        <position position="46"/>
    </location>
    <ligand>
        <name>substrate</name>
    </ligand>
</feature>
<dbReference type="EMBL" id="CP011219">
    <property type="protein sequence ID" value="AKO32252.1"/>
    <property type="molecule type" value="Genomic_DNA"/>
</dbReference>
<evidence type="ECO:0000256" key="1">
    <source>
        <dbReference type="ARBA" id="ARBA00000824"/>
    </source>
</evidence>
<gene>
    <name evidence="24" type="primary">pheA</name>
    <name evidence="24" type="ORF">RZ57_03430</name>
</gene>
<comment type="function">
    <text evidence="2">Catalyzes the Claisen rearrangement of chorismate to prephenate and the decarboxylation/dehydration of prephenate to phenylpyruvate.</text>
</comment>
<dbReference type="PROSITE" id="PS51171">
    <property type="entry name" value="PREPHENATE_DEHYDR_3"/>
    <property type="match status" value="1"/>
</dbReference>
<dbReference type="InterPro" id="IPR018528">
    <property type="entry name" value="Preph_deHydtase_CS"/>
</dbReference>
<evidence type="ECO:0000256" key="2">
    <source>
        <dbReference type="ARBA" id="ARBA00002364"/>
    </source>
</evidence>
<dbReference type="InterPro" id="IPR002701">
    <property type="entry name" value="CM_II_prokaryot"/>
</dbReference>
<evidence type="ECO:0000313" key="24">
    <source>
        <dbReference type="EMBL" id="AKO32252.1"/>
    </source>
</evidence>
<evidence type="ECO:0000259" key="22">
    <source>
        <dbReference type="PROSITE" id="PS51171"/>
    </source>
</evidence>
<evidence type="ECO:0000256" key="17">
    <source>
        <dbReference type="ARBA" id="ARBA00031520"/>
    </source>
</evidence>
<evidence type="ECO:0000256" key="20">
    <source>
        <dbReference type="PIRSR" id="PIRSR001500-2"/>
    </source>
</evidence>
<dbReference type="OMA" id="PLMIYRE"/>
<evidence type="ECO:0000313" key="25">
    <source>
        <dbReference type="Proteomes" id="UP000060132"/>
    </source>
</evidence>
<feature type="site" description="Essential for prephenate dehydratase activity" evidence="20">
    <location>
        <position position="280"/>
    </location>
</feature>
<evidence type="ECO:0000256" key="11">
    <source>
        <dbReference type="ARBA" id="ARBA00023141"/>
    </source>
</evidence>
<comment type="catalytic activity">
    <reaction evidence="1">
        <text>chorismate = prephenate</text>
        <dbReference type="Rhea" id="RHEA:13897"/>
        <dbReference type="ChEBI" id="CHEBI:29748"/>
        <dbReference type="ChEBI" id="CHEBI:29934"/>
        <dbReference type="EC" id="5.4.99.5"/>
    </reaction>
</comment>
<proteinExistence type="predicted"/>
<dbReference type="Pfam" id="PF01817">
    <property type="entry name" value="CM_2"/>
    <property type="match status" value="1"/>
</dbReference>
<evidence type="ECO:0000256" key="12">
    <source>
        <dbReference type="ARBA" id="ARBA00023222"/>
    </source>
</evidence>
<dbReference type="SMART" id="SM00830">
    <property type="entry name" value="CM_2"/>
    <property type="match status" value="1"/>
</dbReference>
<dbReference type="GO" id="GO:0004106">
    <property type="term" value="F:chorismate mutase activity"/>
    <property type="evidence" value="ECO:0007669"/>
    <property type="project" value="UniProtKB-EC"/>
</dbReference>
<evidence type="ECO:0000256" key="7">
    <source>
        <dbReference type="ARBA" id="ARBA00013147"/>
    </source>
</evidence>
<feature type="binding site" evidence="19">
    <location>
        <position position="84"/>
    </location>
    <ligand>
        <name>substrate</name>
    </ligand>
</feature>
<dbReference type="GO" id="GO:0009094">
    <property type="term" value="P:L-phenylalanine biosynthetic process"/>
    <property type="evidence" value="ECO:0007669"/>
    <property type="project" value="UniProtKB-KW"/>
</dbReference>
<dbReference type="Proteomes" id="UP000060132">
    <property type="component" value="Chromosome"/>
</dbReference>
<comment type="subcellular location">
    <subcellularLocation>
        <location evidence="3">Cytoplasm</location>
    </subcellularLocation>
</comment>
<evidence type="ECO:0000256" key="5">
    <source>
        <dbReference type="ARBA" id="ARBA00004817"/>
    </source>
</evidence>
<keyword evidence="9" id="KW-0963">Cytoplasm</keyword>